<dbReference type="EMBL" id="VSRR010002283">
    <property type="protein sequence ID" value="MPC30596.1"/>
    <property type="molecule type" value="Genomic_DNA"/>
</dbReference>
<comment type="caution">
    <text evidence="2">The sequence shown here is derived from an EMBL/GenBank/DDBJ whole genome shotgun (WGS) entry which is preliminary data.</text>
</comment>
<accession>A0A5B7EBP1</accession>
<dbReference type="Proteomes" id="UP000324222">
    <property type="component" value="Unassembled WGS sequence"/>
</dbReference>
<evidence type="ECO:0000313" key="3">
    <source>
        <dbReference type="Proteomes" id="UP000324222"/>
    </source>
</evidence>
<dbReference type="AlphaFoldDB" id="A0A5B7EBP1"/>
<gene>
    <name evidence="2" type="ORF">E2C01_023864</name>
</gene>
<proteinExistence type="predicted"/>
<sequence>MVVRGGAGFAPNHANVSPNCRSLRATDKCSLPPSLLPPPPQYHDHGARKRSFKTTPSAVDAHPLYLGVACRSGAGRDRHCHAQPQR</sequence>
<evidence type="ECO:0000256" key="1">
    <source>
        <dbReference type="SAM" id="MobiDB-lite"/>
    </source>
</evidence>
<name>A0A5B7EBP1_PORTR</name>
<reference evidence="2 3" key="1">
    <citation type="submission" date="2019-05" db="EMBL/GenBank/DDBJ databases">
        <title>Another draft genome of Portunus trituberculatus and its Hox gene families provides insights of decapod evolution.</title>
        <authorList>
            <person name="Jeong J.-H."/>
            <person name="Song I."/>
            <person name="Kim S."/>
            <person name="Choi T."/>
            <person name="Kim D."/>
            <person name="Ryu S."/>
            <person name="Kim W."/>
        </authorList>
    </citation>
    <scope>NUCLEOTIDE SEQUENCE [LARGE SCALE GENOMIC DNA]</scope>
    <source>
        <tissue evidence="2">Muscle</tissue>
    </source>
</reference>
<protein>
    <submittedName>
        <fullName evidence="2">Uncharacterized protein</fullName>
    </submittedName>
</protein>
<evidence type="ECO:0000313" key="2">
    <source>
        <dbReference type="EMBL" id="MPC30596.1"/>
    </source>
</evidence>
<organism evidence="2 3">
    <name type="scientific">Portunus trituberculatus</name>
    <name type="common">Swimming crab</name>
    <name type="synonym">Neptunus trituberculatus</name>
    <dbReference type="NCBI Taxonomy" id="210409"/>
    <lineage>
        <taxon>Eukaryota</taxon>
        <taxon>Metazoa</taxon>
        <taxon>Ecdysozoa</taxon>
        <taxon>Arthropoda</taxon>
        <taxon>Crustacea</taxon>
        <taxon>Multicrustacea</taxon>
        <taxon>Malacostraca</taxon>
        <taxon>Eumalacostraca</taxon>
        <taxon>Eucarida</taxon>
        <taxon>Decapoda</taxon>
        <taxon>Pleocyemata</taxon>
        <taxon>Brachyura</taxon>
        <taxon>Eubrachyura</taxon>
        <taxon>Portunoidea</taxon>
        <taxon>Portunidae</taxon>
        <taxon>Portuninae</taxon>
        <taxon>Portunus</taxon>
    </lineage>
</organism>
<feature type="region of interest" description="Disordered" evidence="1">
    <location>
        <begin position="33"/>
        <end position="56"/>
    </location>
</feature>
<keyword evidence="3" id="KW-1185">Reference proteome</keyword>